<proteinExistence type="predicted"/>
<reference evidence="2 3" key="1">
    <citation type="submission" date="2015-06" db="EMBL/GenBank/DDBJ databases">
        <title>Expansion of signal transduction pathways in fungi by whole-genome duplication.</title>
        <authorList>
            <consortium name="DOE Joint Genome Institute"/>
            <person name="Corrochano L.M."/>
            <person name="Kuo A."/>
            <person name="Marcet-Houben M."/>
            <person name="Polaino S."/>
            <person name="Salamov A."/>
            <person name="Villalobos J.M."/>
            <person name="Alvarez M.I."/>
            <person name="Avalos J."/>
            <person name="Benito E.P."/>
            <person name="Benoit I."/>
            <person name="Burger G."/>
            <person name="Camino L.P."/>
            <person name="Canovas D."/>
            <person name="Cerda-Olmedo E."/>
            <person name="Cheng J.-F."/>
            <person name="Dominguez A."/>
            <person name="Elias M."/>
            <person name="Eslava A.P."/>
            <person name="Glaser F."/>
            <person name="Grimwood J."/>
            <person name="Gutierrez G."/>
            <person name="Heitman J."/>
            <person name="Henrissat B."/>
            <person name="Iturriaga E.A."/>
            <person name="Lang B.F."/>
            <person name="Lavin J.L."/>
            <person name="Lee S."/>
            <person name="Li W."/>
            <person name="Lindquist E."/>
            <person name="Lopez-Garcia S."/>
            <person name="Luque E.M."/>
            <person name="Marcos A.T."/>
            <person name="Martin J."/>
            <person name="Mccluskey K."/>
            <person name="Medina H.R."/>
            <person name="Miralles-Duran A."/>
            <person name="Miyazaki A."/>
            <person name="Munoz-Torres E."/>
            <person name="Oguiza J.A."/>
            <person name="Ohm R."/>
            <person name="Olmedo M."/>
            <person name="Orejas M."/>
            <person name="Ortiz-Castellanos L."/>
            <person name="Pisabarro A.G."/>
            <person name="Rodriguez-Romero J."/>
            <person name="Ruiz-Herrera J."/>
            <person name="Ruiz-Vazquez R."/>
            <person name="Sanz C."/>
            <person name="Schackwitz W."/>
            <person name="Schmutz J."/>
            <person name="Shahriari M."/>
            <person name="Shelest E."/>
            <person name="Silva-Franco F."/>
            <person name="Soanes D."/>
            <person name="Syed K."/>
            <person name="Tagua V.G."/>
            <person name="Talbot N.J."/>
            <person name="Thon M."/>
            <person name="De Vries R.P."/>
            <person name="Wiebenga A."/>
            <person name="Yadav J.S."/>
            <person name="Braun E.L."/>
            <person name="Baker S."/>
            <person name="Garre V."/>
            <person name="Horwitz B."/>
            <person name="Torres-Martinez S."/>
            <person name="Idnurm A."/>
            <person name="Herrera-Estrella A."/>
            <person name="Gabaldon T."/>
            <person name="Grigoriev I.V."/>
        </authorList>
    </citation>
    <scope>NUCLEOTIDE SEQUENCE [LARGE SCALE GENOMIC DNA]</scope>
    <source>
        <strain evidence="2 3">CBS 277.49</strain>
    </source>
</reference>
<accession>A0A168I4F8</accession>
<evidence type="ECO:0000256" key="1">
    <source>
        <dbReference type="SAM" id="MobiDB-lite"/>
    </source>
</evidence>
<dbReference type="VEuPathDB" id="FungiDB:MUCCIDRAFT_84461"/>
<dbReference type="AlphaFoldDB" id="A0A168I4F8"/>
<evidence type="ECO:0000313" key="2">
    <source>
        <dbReference type="EMBL" id="OAC99535.1"/>
    </source>
</evidence>
<keyword evidence="3" id="KW-1185">Reference proteome</keyword>
<feature type="compositionally biased region" description="Acidic residues" evidence="1">
    <location>
        <begin position="47"/>
        <end position="57"/>
    </location>
</feature>
<gene>
    <name evidence="2" type="ORF">MUCCIDRAFT_84461</name>
</gene>
<organism evidence="2 3">
    <name type="scientific">Mucor lusitanicus CBS 277.49</name>
    <dbReference type="NCBI Taxonomy" id="747725"/>
    <lineage>
        <taxon>Eukaryota</taxon>
        <taxon>Fungi</taxon>
        <taxon>Fungi incertae sedis</taxon>
        <taxon>Mucoromycota</taxon>
        <taxon>Mucoromycotina</taxon>
        <taxon>Mucoromycetes</taxon>
        <taxon>Mucorales</taxon>
        <taxon>Mucorineae</taxon>
        <taxon>Mucoraceae</taxon>
        <taxon>Mucor</taxon>
    </lineage>
</organism>
<dbReference type="EMBL" id="AMYB01000008">
    <property type="protein sequence ID" value="OAC99535.1"/>
    <property type="molecule type" value="Genomic_DNA"/>
</dbReference>
<evidence type="ECO:0000313" key="3">
    <source>
        <dbReference type="Proteomes" id="UP000077051"/>
    </source>
</evidence>
<dbReference type="STRING" id="747725.A0A168I4F8"/>
<dbReference type="OrthoDB" id="2289449at2759"/>
<protein>
    <submittedName>
        <fullName evidence="2">Uncharacterized protein</fullName>
    </submittedName>
</protein>
<name>A0A168I4F8_MUCCL</name>
<feature type="region of interest" description="Disordered" evidence="1">
    <location>
        <begin position="47"/>
        <end position="77"/>
    </location>
</feature>
<feature type="region of interest" description="Disordered" evidence="1">
    <location>
        <begin position="1"/>
        <end position="35"/>
    </location>
</feature>
<dbReference type="Proteomes" id="UP000077051">
    <property type="component" value="Unassembled WGS sequence"/>
</dbReference>
<comment type="caution">
    <text evidence="2">The sequence shown here is derived from an EMBL/GenBank/DDBJ whole genome shotgun (WGS) entry which is preliminary data.</text>
</comment>
<sequence>MEDAQTEVPFANPAQPAAVNPDTLTGMSADDDAMDTIEEEMMADYNDDVEYGGGDDFEQTHDVPVANSDDNDDDGKQMHPWHRCHVLLTIPDCNLIAIMTTTEEDGSEFDLLDVRYKTVGVVDPDSEDQACLYDCRSLETVDQITYTKSELISIELYDIVNDYTIPRETYRKLVRLMNNTLEGMEKISQAHEYDVCVNGCKLYSLGVDEDETTCAYCEHQRYDPRRDGKALSTMKVANPVTQEQLKYRHTRDLEVDQSNGLISDVFDGATYRSMKDTHFINELDIAIGIMNDGFVVEKRGDRLFTIIHVIIFNYNPLHRYKEEYMHELCIFPGKKKPKSFDSYLSVILAELQWLSTYGMVVQTTDAGPIR</sequence>